<dbReference type="PANTHER" id="PTHR13408:SF0">
    <property type="entry name" value="DNA-DIRECTED RNA POLYMERASE III SUBUNIT RPC4"/>
    <property type="match status" value="1"/>
</dbReference>
<proteinExistence type="predicted"/>
<dbReference type="GO" id="GO:0042797">
    <property type="term" value="P:tRNA transcription by RNA polymerase III"/>
    <property type="evidence" value="ECO:0007669"/>
    <property type="project" value="TreeGrafter"/>
</dbReference>
<accession>A0AAJ7CAF5</accession>
<protein>
    <submittedName>
        <fullName evidence="7">DNA-directed RNA polymerase III subunit RPC4 isoform X1</fullName>
    </submittedName>
</protein>
<dbReference type="Proteomes" id="UP000694920">
    <property type="component" value="Unplaced"/>
</dbReference>
<dbReference type="Pfam" id="PF05132">
    <property type="entry name" value="RNA_pol_Rpc4"/>
    <property type="match status" value="1"/>
</dbReference>
<comment type="subcellular location">
    <subcellularLocation>
        <location evidence="1">Nucleus</location>
    </subcellularLocation>
</comment>
<dbReference type="PANTHER" id="PTHR13408">
    <property type="entry name" value="DNA-DIRECTED RNA POLYMERASE III"/>
    <property type="match status" value="1"/>
</dbReference>
<evidence type="ECO:0000313" key="7">
    <source>
        <dbReference type="RefSeq" id="XP_015605909.2"/>
    </source>
</evidence>
<evidence type="ECO:0000256" key="2">
    <source>
        <dbReference type="ARBA" id="ARBA00022478"/>
    </source>
</evidence>
<feature type="region of interest" description="Disordered" evidence="5">
    <location>
        <begin position="100"/>
        <end position="151"/>
    </location>
</feature>
<keyword evidence="3" id="KW-0804">Transcription</keyword>
<feature type="compositionally biased region" description="Basic and acidic residues" evidence="5">
    <location>
        <begin position="251"/>
        <end position="262"/>
    </location>
</feature>
<feature type="region of interest" description="Disordered" evidence="5">
    <location>
        <begin position="251"/>
        <end position="270"/>
    </location>
</feature>
<dbReference type="RefSeq" id="XP_015605909.2">
    <property type="nucleotide sequence ID" value="XM_015750423.2"/>
</dbReference>
<feature type="region of interest" description="Disordered" evidence="5">
    <location>
        <begin position="34"/>
        <end position="53"/>
    </location>
</feature>
<dbReference type="KEGG" id="ccin:107272849"/>
<dbReference type="GeneID" id="107272849"/>
<feature type="region of interest" description="Disordered" evidence="5">
    <location>
        <begin position="175"/>
        <end position="195"/>
    </location>
</feature>
<evidence type="ECO:0000313" key="6">
    <source>
        <dbReference type="Proteomes" id="UP000694920"/>
    </source>
</evidence>
<evidence type="ECO:0000256" key="1">
    <source>
        <dbReference type="ARBA" id="ARBA00004123"/>
    </source>
</evidence>
<gene>
    <name evidence="7" type="primary">LOC107272849</name>
</gene>
<dbReference type="GO" id="GO:0005666">
    <property type="term" value="C:RNA polymerase III complex"/>
    <property type="evidence" value="ECO:0007669"/>
    <property type="project" value="InterPro"/>
</dbReference>
<dbReference type="GO" id="GO:0003677">
    <property type="term" value="F:DNA binding"/>
    <property type="evidence" value="ECO:0007669"/>
    <property type="project" value="InterPro"/>
</dbReference>
<keyword evidence="6" id="KW-1185">Reference proteome</keyword>
<dbReference type="InterPro" id="IPR007811">
    <property type="entry name" value="RPC4"/>
</dbReference>
<evidence type="ECO:0000256" key="4">
    <source>
        <dbReference type="ARBA" id="ARBA00023242"/>
    </source>
</evidence>
<reference evidence="7" key="1">
    <citation type="submission" date="2025-08" db="UniProtKB">
        <authorList>
            <consortium name="RefSeq"/>
        </authorList>
    </citation>
    <scope>IDENTIFICATION</scope>
</reference>
<organism evidence="6 7">
    <name type="scientific">Cephus cinctus</name>
    <name type="common">Wheat stem sawfly</name>
    <dbReference type="NCBI Taxonomy" id="211228"/>
    <lineage>
        <taxon>Eukaryota</taxon>
        <taxon>Metazoa</taxon>
        <taxon>Ecdysozoa</taxon>
        <taxon>Arthropoda</taxon>
        <taxon>Hexapoda</taxon>
        <taxon>Insecta</taxon>
        <taxon>Pterygota</taxon>
        <taxon>Neoptera</taxon>
        <taxon>Endopterygota</taxon>
        <taxon>Hymenoptera</taxon>
        <taxon>Cephoidea</taxon>
        <taxon>Cephidae</taxon>
        <taxon>Cephus</taxon>
    </lineage>
</organism>
<name>A0AAJ7CAF5_CEPCN</name>
<keyword evidence="4" id="KW-0539">Nucleus</keyword>
<dbReference type="AlphaFoldDB" id="A0AAJ7CAF5"/>
<feature type="compositionally biased region" description="Basic and acidic residues" evidence="5">
    <location>
        <begin position="126"/>
        <end position="145"/>
    </location>
</feature>
<feature type="compositionally biased region" description="Polar residues" evidence="5">
    <location>
        <begin position="34"/>
        <end position="50"/>
    </location>
</feature>
<evidence type="ECO:0000256" key="3">
    <source>
        <dbReference type="ARBA" id="ARBA00023163"/>
    </source>
</evidence>
<dbReference type="CTD" id="121856514"/>
<sequence>MSKGKKYQTSRDYQLSIPTRMWEHLGTLAPTMASNQLNNANRPTNENSQVKMEPGASVSTLLKNIKTEPGLSSSTTRLTSFRIPRDLTLGGSIKTEKAKKIYTPNLNAQRNKKKEYGSSSSHQSKISKDRDRGRGHSGGREDGGRGRRKMSMSSFIQSVGVFSEGITDAARANRRYSGVTDSRSDGNSGPFLEKPKLNLDRNVNKAAEEEKLKLLLRDDFIDNGLDTDLDNAPVMLPMIEDGTLYKEDLKEETAETESKDSKPIILENGEVRSPDYSANAKASRLRVCPRGKLVDTTIPQIFDSKRNSYILIQLPDCLPGLRVGEELNEFRLKSAESSVEGTDVGRNSNNEYCTLNTLKEGLLGKLQIFKSGKARLVLGDNDLIVDVGSKLSFRQDLVATKVDSEKQTGHLINLGGIGGTLICSPDWESMLANI</sequence>
<evidence type="ECO:0000256" key="5">
    <source>
        <dbReference type="SAM" id="MobiDB-lite"/>
    </source>
</evidence>
<keyword evidence="2 7" id="KW-0240">DNA-directed RNA polymerase</keyword>